<organism evidence="1 2">
    <name type="scientific">Dactylosporangium roseum</name>
    <dbReference type="NCBI Taxonomy" id="47989"/>
    <lineage>
        <taxon>Bacteria</taxon>
        <taxon>Bacillati</taxon>
        <taxon>Actinomycetota</taxon>
        <taxon>Actinomycetes</taxon>
        <taxon>Micromonosporales</taxon>
        <taxon>Micromonosporaceae</taxon>
        <taxon>Dactylosporangium</taxon>
    </lineage>
</organism>
<accession>A0ABY5ZCD7</accession>
<reference evidence="1" key="1">
    <citation type="submission" date="2021-04" db="EMBL/GenBank/DDBJ databases">
        <title>Biosynthetic gene clusters of Dactylosporangioum roseum.</title>
        <authorList>
            <person name="Hartkoorn R.C."/>
            <person name="Beaudoing E."/>
            <person name="Hot D."/>
            <person name="Moureu S."/>
        </authorList>
    </citation>
    <scope>NUCLEOTIDE SEQUENCE</scope>
    <source>
        <strain evidence="1">NRRL B-16295</strain>
    </source>
</reference>
<proteinExistence type="predicted"/>
<dbReference type="EMBL" id="CP073721">
    <property type="protein sequence ID" value="UWZ39786.1"/>
    <property type="molecule type" value="Genomic_DNA"/>
</dbReference>
<dbReference type="Proteomes" id="UP001058271">
    <property type="component" value="Chromosome"/>
</dbReference>
<gene>
    <name evidence="1" type="ORF">Drose_17110</name>
</gene>
<protein>
    <recommendedName>
        <fullName evidence="3">DUF222 domain-containing protein</fullName>
    </recommendedName>
</protein>
<dbReference type="RefSeq" id="WP_260729214.1">
    <property type="nucleotide sequence ID" value="NZ_BAAABS010000075.1"/>
</dbReference>
<evidence type="ECO:0000313" key="1">
    <source>
        <dbReference type="EMBL" id="UWZ39786.1"/>
    </source>
</evidence>
<keyword evidence="2" id="KW-1185">Reference proteome</keyword>
<name>A0ABY5ZCD7_9ACTN</name>
<evidence type="ECO:0000313" key="2">
    <source>
        <dbReference type="Proteomes" id="UP001058271"/>
    </source>
</evidence>
<evidence type="ECO:0008006" key="3">
    <source>
        <dbReference type="Google" id="ProtNLM"/>
    </source>
</evidence>
<sequence length="374" mass="39241">MTIYGIDGDRGLLIAMWQAGLGGVAQTVATLPAGVAAEHGADLTEALSTLSATLWESYVRADAVPGAGTIIDDAHLDRGDALSDWIAAVVQHRTGTAADVPIAFYDPIDDAAHRIATALDLVGNADLDGAVLAEVRREVASVEAAARGDLSGRARQAVTLSRLDVSPVQVVAADQALHREPLGSEELFTTLDPTAAAVAAAHWLEAAVSVVADISGIPTTAVLDAADNIEALPHTAATTVLEMMSLRCTPRDAVIDLVEQATAIADGEAVDLYGARDAIVEAIRLAEADDSNPYNLEQVDRVRLTPLAPHRPASDLLEQFVAGIRGCWTVYAEYINREAAHAEGLEATRGSPTQQEFLDAVRIRAADNAERLGA</sequence>